<keyword evidence="1" id="KW-0808">Transferase</keyword>
<gene>
    <name evidence="3" type="ORF">BHF68_08870</name>
</gene>
<keyword evidence="4" id="KW-1185">Reference proteome</keyword>
<dbReference type="STRING" id="766136.BHF68_08870"/>
<dbReference type="Gene3D" id="1.10.238.260">
    <property type="match status" value="1"/>
</dbReference>
<accession>A0A1E5G0J3</accession>
<feature type="domain" description="2-isopropylmalate synthase/homocitrate synthase post-catalytic" evidence="2">
    <location>
        <begin position="266"/>
        <end position="340"/>
    </location>
</feature>
<dbReference type="Proteomes" id="UP000094296">
    <property type="component" value="Unassembled WGS sequence"/>
</dbReference>
<dbReference type="EMBL" id="MIJE01000032">
    <property type="protein sequence ID" value="OEF96263.1"/>
    <property type="molecule type" value="Genomic_DNA"/>
</dbReference>
<dbReference type="Gene3D" id="3.20.20.70">
    <property type="entry name" value="Aldolase class I"/>
    <property type="match status" value="1"/>
</dbReference>
<evidence type="ECO:0000259" key="2">
    <source>
        <dbReference type="Pfam" id="PF22617"/>
    </source>
</evidence>
<dbReference type="InterPro" id="IPR013785">
    <property type="entry name" value="Aldolase_TIM"/>
</dbReference>
<dbReference type="OrthoDB" id="503431at2"/>
<protein>
    <recommendedName>
        <fullName evidence="2">2-isopropylmalate synthase/homocitrate synthase post-catalytic domain-containing protein</fullName>
    </recommendedName>
</protein>
<dbReference type="GO" id="GO:0016740">
    <property type="term" value="F:transferase activity"/>
    <property type="evidence" value="ECO:0007669"/>
    <property type="project" value="UniProtKB-KW"/>
</dbReference>
<evidence type="ECO:0000256" key="1">
    <source>
        <dbReference type="ARBA" id="ARBA00022679"/>
    </source>
</evidence>
<reference evidence="3 4" key="1">
    <citation type="submission" date="2016-09" db="EMBL/GenBank/DDBJ databases">
        <title>Draft genome sequence for the type strain of Desulfuribacillus alkaliarsenatis AHT28, an obligately anaerobic, sulfidogenic bacterium isolated from Russian soda lake sediments.</title>
        <authorList>
            <person name="Abin C.A."/>
            <person name="Hollibaugh J.T."/>
        </authorList>
    </citation>
    <scope>NUCLEOTIDE SEQUENCE [LARGE SCALE GENOMIC DNA]</scope>
    <source>
        <strain evidence="3 4">AHT28</strain>
    </source>
</reference>
<evidence type="ECO:0000313" key="3">
    <source>
        <dbReference type="EMBL" id="OEF96263.1"/>
    </source>
</evidence>
<sequence>MLTIIDKTLITICNERADFYAIKDILEGLIGAGVKTFEVNKDTLQYLINICNESQSKDILSILKPVSLAYRLCDDSKYDRHEQVSVLTKTLSEKVEILIIPVKDILSFDPILLSKLKNIMVEVSVADFFELFKQDNWQQLKQVVRRYGVSVLRLSGLQRTVLPLYENYIMLIKKELQVKINVCARNDAYTATAISFNAVEQGVDSITTHINGGMSSQYTPLEEIVMSLTILSNQEYTGIKELSFIQTTAKAYEQATGNKIAHNKPIIGDGIFKYESGVHADGIAKNHATYEPYAPEFVGQNRKLLLGKHSGCKSLQTQIKKWKIPLTCTQIPILLETIRNNSINLKRSICDEELLSMIKQIESNTC</sequence>
<proteinExistence type="predicted"/>
<dbReference type="PANTHER" id="PTHR42880">
    <property type="entry name" value="HOMOCITRATE SYNTHASE"/>
    <property type="match status" value="1"/>
</dbReference>
<dbReference type="RefSeq" id="WP_069643769.1">
    <property type="nucleotide sequence ID" value="NZ_MIJE01000032.1"/>
</dbReference>
<dbReference type="Pfam" id="PF22617">
    <property type="entry name" value="HCS_D2"/>
    <property type="match status" value="1"/>
</dbReference>
<name>A0A1E5G0J3_9FIRM</name>
<dbReference type="AlphaFoldDB" id="A0A1E5G0J3"/>
<evidence type="ECO:0000313" key="4">
    <source>
        <dbReference type="Proteomes" id="UP000094296"/>
    </source>
</evidence>
<comment type="caution">
    <text evidence="3">The sequence shown here is derived from an EMBL/GenBank/DDBJ whole genome shotgun (WGS) entry which is preliminary data.</text>
</comment>
<dbReference type="PANTHER" id="PTHR42880:SF1">
    <property type="entry name" value="ISOPROPYLMALATE_HOMOCITRATE_CITRAMALATE SYNTHASE FAMILY PROTEIN"/>
    <property type="match status" value="1"/>
</dbReference>
<organism evidence="3 4">
    <name type="scientific">Desulfuribacillus alkaliarsenatis</name>
    <dbReference type="NCBI Taxonomy" id="766136"/>
    <lineage>
        <taxon>Bacteria</taxon>
        <taxon>Bacillati</taxon>
        <taxon>Bacillota</taxon>
        <taxon>Desulfuribacillia</taxon>
        <taxon>Desulfuribacillales</taxon>
        <taxon>Desulfuribacillaceae</taxon>
        <taxon>Desulfuribacillus</taxon>
    </lineage>
</organism>
<dbReference type="InterPro" id="IPR054691">
    <property type="entry name" value="LeuA/HCS_post-cat"/>
</dbReference>